<evidence type="ECO:0000313" key="1">
    <source>
        <dbReference type="EMBL" id="KAK2952581.1"/>
    </source>
</evidence>
<dbReference type="EMBL" id="JARBJD010000101">
    <property type="protein sequence ID" value="KAK2952581.1"/>
    <property type="molecule type" value="Genomic_DNA"/>
</dbReference>
<proteinExistence type="predicted"/>
<reference evidence="1 2" key="1">
    <citation type="journal article" date="2022" name="bioRxiv">
        <title>Genomics of Preaxostyla Flagellates Illuminates Evolutionary Transitions and the Path Towards Mitochondrial Loss.</title>
        <authorList>
            <person name="Novak L.V.F."/>
            <person name="Treitli S.C."/>
            <person name="Pyrih J."/>
            <person name="Halakuc P."/>
            <person name="Pipaliya S.V."/>
            <person name="Vacek V."/>
            <person name="Brzon O."/>
            <person name="Soukal P."/>
            <person name="Eme L."/>
            <person name="Dacks J.B."/>
            <person name="Karnkowska A."/>
            <person name="Elias M."/>
            <person name="Hampl V."/>
        </authorList>
    </citation>
    <scope>NUCLEOTIDE SEQUENCE [LARGE SCALE GENOMIC DNA]</scope>
    <source>
        <strain evidence="1">NAU3</strain>
        <tissue evidence="1">Gut</tissue>
    </source>
</reference>
<sequence length="621" mass="65850">MRSVSKANSQSRLVHLVKPRRPPHSLRVWLNQISAISLSAASLSVTDCNVTGIVGSSDTALPSNGVGRTLTLDIISDEIASFGAESPPVMFKDCSSDSDGGVISACVKGTGVLSLHNTRFVSCVSSGRGGAMFITCASEVKSSQLSIDATFETCSCGDSLKGEWVFVQGSDFSELIEASSWPKSVSGLSVDSDSPKLWGEDSAEETESAFFSLTLLYYLLPFRSNRIHVGSVGRDSNGCGSSTHLCQSLVLAHDHLINFEQVLMINSLCSLDAVLAFDNDDVTIKPSVGRGVIGMSASGQFVNSDAPLGNVIEFHRIDFDLSGLAGHPMILSTVGEVILQHCSFISSSSFQVTLLEASKGQAALTNLTMDSMSFGVTPFVFTDLASFSFSNISVTNCTMAAFVTSTNTLTTPSTGKFTDCEFDGTRTARNSEGTEPKCEWSTGLIQQTNTTTTYHSTHFTNLAKGAIWMSGGRVRIESSMFHDNGEIPLLIPSFGQNSRCSAAGVVDVESLLGGEGADGTAAWISGDDCTIVSKVVDPLAPLFVPSIDMNSALVSFDKKTKVYYLSVNGTILIPCGLSLEISESGSSSNSSNWTLPLSPSTCSSLTETFITRVYSCQTDLV</sequence>
<comment type="caution">
    <text evidence="1">The sequence shown here is derived from an EMBL/GenBank/DDBJ whole genome shotgun (WGS) entry which is preliminary data.</text>
</comment>
<evidence type="ECO:0000313" key="2">
    <source>
        <dbReference type="Proteomes" id="UP001281761"/>
    </source>
</evidence>
<gene>
    <name evidence="1" type="ORF">BLNAU_12409</name>
</gene>
<organism evidence="1 2">
    <name type="scientific">Blattamonas nauphoetae</name>
    <dbReference type="NCBI Taxonomy" id="2049346"/>
    <lineage>
        <taxon>Eukaryota</taxon>
        <taxon>Metamonada</taxon>
        <taxon>Preaxostyla</taxon>
        <taxon>Oxymonadida</taxon>
        <taxon>Blattamonas</taxon>
    </lineage>
</organism>
<accession>A0ABQ9XJH2</accession>
<name>A0ABQ9XJH2_9EUKA</name>
<dbReference type="InterPro" id="IPR011050">
    <property type="entry name" value="Pectin_lyase_fold/virulence"/>
</dbReference>
<dbReference type="Proteomes" id="UP001281761">
    <property type="component" value="Unassembled WGS sequence"/>
</dbReference>
<keyword evidence="2" id="KW-1185">Reference proteome</keyword>
<dbReference type="SUPFAM" id="SSF51126">
    <property type="entry name" value="Pectin lyase-like"/>
    <property type="match status" value="1"/>
</dbReference>
<protein>
    <submittedName>
        <fullName evidence="1">Uncharacterized protein</fullName>
    </submittedName>
</protein>